<dbReference type="EMBL" id="FCOI02000004">
    <property type="protein sequence ID" value="SAK53223.1"/>
    <property type="molecule type" value="Genomic_DNA"/>
</dbReference>
<reference evidence="2" key="1">
    <citation type="submission" date="2016-01" db="EMBL/GenBank/DDBJ databases">
        <authorList>
            <person name="Peeters Charlotte."/>
        </authorList>
    </citation>
    <scope>NUCLEOTIDE SEQUENCE [LARGE SCALE GENOMIC DNA]</scope>
</reference>
<keyword evidence="2" id="KW-1185">Reference proteome</keyword>
<organism evidence="1 2">
    <name type="scientific">Caballeronia temeraria</name>
    <dbReference type="NCBI Taxonomy" id="1777137"/>
    <lineage>
        <taxon>Bacteria</taxon>
        <taxon>Pseudomonadati</taxon>
        <taxon>Pseudomonadota</taxon>
        <taxon>Betaproteobacteria</taxon>
        <taxon>Burkholderiales</taxon>
        <taxon>Burkholderiaceae</taxon>
        <taxon>Caballeronia</taxon>
    </lineage>
</organism>
<dbReference type="Proteomes" id="UP000054624">
    <property type="component" value="Unassembled WGS sequence"/>
</dbReference>
<name>A0A158A617_9BURK</name>
<sequence length="179" mass="19254">MSQLRPSKWTLRTAKANSGNLDRLLASGGELVLVDPESESHRLFYGRMGTSIELETAISTLRSRILNAPVQTGTADSPNLQFDFSPIYMTDAFRGQELSHSDLRGACVYVDAGRRFLAGVPAMLLGINAAEMSVGLSSPADLRIAERAIARAPAVLLLRGATAGLHARTYSGVEFGYLN</sequence>
<gene>
    <name evidence="1" type="ORF">AWB76_01824</name>
</gene>
<proteinExistence type="predicted"/>
<evidence type="ECO:0000313" key="2">
    <source>
        <dbReference type="Proteomes" id="UP000054624"/>
    </source>
</evidence>
<evidence type="ECO:0000313" key="1">
    <source>
        <dbReference type="EMBL" id="SAK53223.1"/>
    </source>
</evidence>
<accession>A0A158A617</accession>
<protein>
    <submittedName>
        <fullName evidence="1">Uncharacterized protein</fullName>
    </submittedName>
</protein>
<dbReference type="AlphaFoldDB" id="A0A158A617"/>